<dbReference type="InterPro" id="IPR011701">
    <property type="entry name" value="MFS"/>
</dbReference>
<dbReference type="PANTHER" id="PTHR42718">
    <property type="entry name" value="MAJOR FACILITATOR SUPERFAMILY MULTIDRUG TRANSPORTER MFSC"/>
    <property type="match status" value="1"/>
</dbReference>
<keyword evidence="9" id="KW-0325">Glycoprotein</keyword>
<accession>A0ABR2XQ75</accession>
<dbReference type="Gene3D" id="3.40.50.1820">
    <property type="entry name" value="alpha/beta hydrolase"/>
    <property type="match status" value="1"/>
</dbReference>
<evidence type="ECO:0000313" key="12">
    <source>
        <dbReference type="EMBL" id="KAK9775953.1"/>
    </source>
</evidence>
<evidence type="ECO:0000256" key="10">
    <source>
        <dbReference type="SAM" id="Phobius"/>
    </source>
</evidence>
<dbReference type="Gene3D" id="1.20.1250.20">
    <property type="entry name" value="MFS general substrate transporter like domains"/>
    <property type="match status" value="1"/>
</dbReference>
<feature type="transmembrane region" description="Helical" evidence="10">
    <location>
        <begin position="460"/>
        <end position="481"/>
    </location>
</feature>
<dbReference type="Gene3D" id="1.20.1720.10">
    <property type="entry name" value="Multidrug resistance protein D"/>
    <property type="match status" value="1"/>
</dbReference>
<reference evidence="12 13" key="1">
    <citation type="submission" date="2024-02" db="EMBL/GenBank/DDBJ databases">
        <title>First draft genome assembly of two strains of Seiridium cardinale.</title>
        <authorList>
            <person name="Emiliani G."/>
            <person name="Scali E."/>
        </authorList>
    </citation>
    <scope>NUCLEOTIDE SEQUENCE [LARGE SCALE GENOMIC DNA]</scope>
    <source>
        <strain evidence="12 13">BM-138-000479</strain>
    </source>
</reference>
<keyword evidence="13" id="KW-1185">Reference proteome</keyword>
<comment type="subcellular location">
    <subcellularLocation>
        <location evidence="1">Membrane</location>
        <topology evidence="1">Multi-pass membrane protein</topology>
    </subcellularLocation>
</comment>
<sequence length="1853" mass="203816">MASHTLTELQTLEPVTIDARSYAVAPSRMSHERPAEASPVASMANTSPTTILSRTRAIIVITQLMGLTLFGSFCNGAIVVGLPAIATSLQLEEGLLLWPTSVFYLTAGSCLLMAGTIADVVGTKRVNLVGAFLSATFALAFGLARTGGELIAFRALQGVANAIFVPSSISIISMNMEEGRPRNLGFACLGFASTIGFSLGLVLGGILVDRTGWRPPFYLAGAISFVLAFIGIWALPGDKRLRSNQSVWKQLASQIDWIGAVLASTGLAILSYVLATLSSNTHNIRQASNIVLLVISAALVPAFVSWMRYQVKHNRPALIPNSLWSSSAFTSICIMALFTTATTNCMELYSSLFFQEVQELSALGASLRILPSLIAGAVTNLTTGIFVNRVPVMWAMLISSAMSAVAPLLMALIWPQWPYWYDSFFAQILAPLSCDMLFTVGLLVVSGVFPKDMQALSGAVFNTCAQLGTAIGLTLTSVISTSVTNASHETNKASPSALMDGYRAVFWTMLAWMLALRALFDILTHHETYAEVESFKEPGAIDEYGFPFTGAKDVQGDAEKSSSPLLQLLLTRLVLPMPGIKDLNQDFWSVKFKGIMKRFADVDLSESYEKGSLGTRKTLATAASAFHESITRGMLGGVSRKADSDQGFNSEPGTATGLERAWDYVIYQGVYGHLVDELFEYAMKSDDFESHSAAVRDAVDYAIIHAATILHKVYVLSPEGQYLLKLIESTHKLIPYSMVCQTLRVGNAATMISGIMRIFLAKVSIGGLTNWMGITQNASDGQNLLQRIIAMVLGWDAGDFKKTADNIRNKKDVEKLGLISTVDTHLNAPKYQRVSARKESIHQQESVVTTILRASDGKAAAELTEQQHAMLFEYFSAQLSVQDRDKITQVMCRQSPDYVTTLIKELVAAFDPIIRVLHDNVDLRKYVVNVQKFIDDLLEVNKPKRDSSGKLVPPSIEDYVFLLRRHRKWAFEYLHEFAKGCPEVRERFRDWIKGNILESFKQDERDPLQNKSEHVCDASDPLEGAGSMSDALRSVFSKLDANKQQEVILALDRYDTYTSALDEQSGNRLQGIVEGIKEKAESGKDTAKLGSMKGPGVYHARWQWLLDETLITPATPSGPLRHGKDVKDVKSRGKTGALASKDTWDLNSIPELKSEATPEPPDVAVVLEALGPQFKDIVADITPASPNGCPPPQMHYNESSRSLSVLCRARTFEETRRLRRLNYIKVNSYFVCGLLSLGAAQFPPKPEGVKVLQSKFHENVTISYKEPGICETTPGVKSYSGYVHLPAGLLDDGSGEVQDYPINTFFWFFEARTDPLNAPLAIWLNGGPGGSSMMGLLEENGPCFITSDSKSTYLNPWSWNNEVNMLYLDQPAQVGFSYDTPTNGTMQLRYEDNEVHFETLPANFSDLPETNLTYRVGTFSSQDVSNTANTTDFAAHALWHFAQTWFFEFPYYKPHDDRISLWAESYGGHYGPGVFRFFQQQNEKIANGSSSEQGAQYIHLDTLGIVNGLVDMAIQGESYITFPYNNTYGIKVFNDSLYEEMTELWHRPGGCLDQVIDCQEALKERDGYKSKNSGKDWKEVCGPIYNSTCGLGATEYYNAAGHGWYDIAHPHEDPFPAPTMYGYLTQESVLSALGVPVNYSEHSGAVGNGFQGSFDIIHGGFLEAIGYLLDTGVKVHMMYGDRDYACNWVGGEKASLAIPYSRQSDFAEAGYTPLLSADGFSGLTRQFGNFSFTRVFQSGHEVPSYQPAAAWAIFNRATFGLDIAEGIAQVTDEFATTGPKSTWDVKNVVPEIPAPRCNVLKPGTCLPEVLEKVEKGKVIVEDFFVIDVLEDDEKQDSPALVVDQVGQNVMGKL</sequence>
<evidence type="ECO:0000256" key="1">
    <source>
        <dbReference type="ARBA" id="ARBA00004141"/>
    </source>
</evidence>
<evidence type="ECO:0000256" key="7">
    <source>
        <dbReference type="ARBA" id="ARBA00022989"/>
    </source>
</evidence>
<name>A0ABR2XQ75_9PEZI</name>
<dbReference type="Pfam" id="PF12825">
    <property type="entry name" value="DUF3818"/>
    <property type="match status" value="2"/>
</dbReference>
<gene>
    <name evidence="12" type="ORF">SCAR479_07478</name>
</gene>
<evidence type="ECO:0000313" key="13">
    <source>
        <dbReference type="Proteomes" id="UP001465668"/>
    </source>
</evidence>
<organism evidence="12 13">
    <name type="scientific">Seiridium cardinale</name>
    <dbReference type="NCBI Taxonomy" id="138064"/>
    <lineage>
        <taxon>Eukaryota</taxon>
        <taxon>Fungi</taxon>
        <taxon>Dikarya</taxon>
        <taxon>Ascomycota</taxon>
        <taxon>Pezizomycotina</taxon>
        <taxon>Sordariomycetes</taxon>
        <taxon>Xylariomycetidae</taxon>
        <taxon>Amphisphaeriales</taxon>
        <taxon>Sporocadaceae</taxon>
        <taxon>Seiridium</taxon>
    </lineage>
</organism>
<evidence type="ECO:0000256" key="3">
    <source>
        <dbReference type="ARBA" id="ARBA00022645"/>
    </source>
</evidence>
<evidence type="ECO:0000256" key="2">
    <source>
        <dbReference type="ARBA" id="ARBA00009431"/>
    </source>
</evidence>
<dbReference type="InterPro" id="IPR020846">
    <property type="entry name" value="MFS_dom"/>
</dbReference>
<keyword evidence="4" id="KW-0645">Protease</keyword>
<evidence type="ECO:0000256" key="5">
    <source>
        <dbReference type="ARBA" id="ARBA00022692"/>
    </source>
</evidence>
<dbReference type="EMBL" id="JARVKM010000031">
    <property type="protein sequence ID" value="KAK9775953.1"/>
    <property type="molecule type" value="Genomic_DNA"/>
</dbReference>
<dbReference type="PANTHER" id="PTHR42718:SF27">
    <property type="entry name" value="TRANSPORTER, PUTATIVE-RELATED"/>
    <property type="match status" value="1"/>
</dbReference>
<keyword evidence="5 10" id="KW-0812">Transmembrane</keyword>
<feature type="transmembrane region" description="Helical" evidence="10">
    <location>
        <begin position="369"/>
        <end position="387"/>
    </location>
</feature>
<evidence type="ECO:0000256" key="6">
    <source>
        <dbReference type="ARBA" id="ARBA00022801"/>
    </source>
</evidence>
<feature type="transmembrane region" description="Helical" evidence="10">
    <location>
        <begin position="394"/>
        <end position="414"/>
    </location>
</feature>
<feature type="transmembrane region" description="Helical" evidence="10">
    <location>
        <begin position="150"/>
        <end position="172"/>
    </location>
</feature>
<evidence type="ECO:0000256" key="9">
    <source>
        <dbReference type="ARBA" id="ARBA00023180"/>
    </source>
</evidence>
<dbReference type="Pfam" id="PF12828">
    <property type="entry name" value="PXB"/>
    <property type="match status" value="1"/>
</dbReference>
<feature type="transmembrane region" description="Helical" evidence="10">
    <location>
        <begin position="218"/>
        <end position="236"/>
    </location>
</feature>
<feature type="transmembrane region" description="Helical" evidence="10">
    <location>
        <begin position="184"/>
        <end position="206"/>
    </location>
</feature>
<feature type="transmembrane region" description="Helical" evidence="10">
    <location>
        <begin position="287"/>
        <end position="307"/>
    </location>
</feature>
<dbReference type="PROSITE" id="PS50850">
    <property type="entry name" value="MFS"/>
    <property type="match status" value="1"/>
</dbReference>
<evidence type="ECO:0000256" key="8">
    <source>
        <dbReference type="ARBA" id="ARBA00023136"/>
    </source>
</evidence>
<dbReference type="GO" id="GO:0004180">
    <property type="term" value="F:carboxypeptidase activity"/>
    <property type="evidence" value="ECO:0007669"/>
    <property type="project" value="UniProtKB-KW"/>
</dbReference>
<keyword evidence="6" id="KW-0378">Hydrolase</keyword>
<feature type="domain" description="Major facilitator superfamily (MFS) profile" evidence="11">
    <location>
        <begin position="60"/>
        <end position="529"/>
    </location>
</feature>
<dbReference type="PRINTS" id="PR00724">
    <property type="entry name" value="CRBOXYPTASEC"/>
</dbReference>
<comment type="caution">
    <text evidence="12">The sequence shown here is derived from an EMBL/GenBank/DDBJ whole genome shotgun (WGS) entry which is preliminary data.</text>
</comment>
<dbReference type="Proteomes" id="UP001465668">
    <property type="component" value="Unassembled WGS sequence"/>
</dbReference>
<feature type="transmembrane region" description="Helical" evidence="10">
    <location>
        <begin position="328"/>
        <end position="349"/>
    </location>
</feature>
<feature type="transmembrane region" description="Helical" evidence="10">
    <location>
        <begin position="95"/>
        <end position="114"/>
    </location>
</feature>
<keyword evidence="7 10" id="KW-1133">Transmembrane helix</keyword>
<dbReference type="SUPFAM" id="SSF103473">
    <property type="entry name" value="MFS general substrate transporter"/>
    <property type="match status" value="1"/>
</dbReference>
<dbReference type="InterPro" id="IPR033124">
    <property type="entry name" value="Ser_caboxypep_his_AS"/>
</dbReference>
<dbReference type="InterPro" id="IPR024555">
    <property type="entry name" value="PX-associated"/>
</dbReference>
<dbReference type="InterPro" id="IPR024554">
    <property type="entry name" value="LEC1-like_C"/>
</dbReference>
<dbReference type="Pfam" id="PF07690">
    <property type="entry name" value="MFS_1"/>
    <property type="match status" value="1"/>
</dbReference>
<feature type="transmembrane region" description="Helical" evidence="10">
    <location>
        <begin position="257"/>
        <end position="275"/>
    </location>
</feature>
<dbReference type="InterPro" id="IPR029058">
    <property type="entry name" value="AB_hydrolase_fold"/>
</dbReference>
<evidence type="ECO:0000259" key="11">
    <source>
        <dbReference type="PROSITE" id="PS50850"/>
    </source>
</evidence>
<dbReference type="Pfam" id="PF00450">
    <property type="entry name" value="Peptidase_S10"/>
    <property type="match status" value="1"/>
</dbReference>
<dbReference type="InterPro" id="IPR001563">
    <property type="entry name" value="Peptidase_S10"/>
</dbReference>
<comment type="similarity">
    <text evidence="2">Belongs to the peptidase S10 family.</text>
</comment>
<dbReference type="InterPro" id="IPR036259">
    <property type="entry name" value="MFS_trans_sf"/>
</dbReference>
<feature type="transmembrane region" description="Helical" evidence="10">
    <location>
        <begin position="64"/>
        <end position="89"/>
    </location>
</feature>
<protein>
    <submittedName>
        <fullName evidence="12">Carboxypeptidase</fullName>
    </submittedName>
</protein>
<feature type="transmembrane region" description="Helical" evidence="10">
    <location>
        <begin position="426"/>
        <end position="448"/>
    </location>
</feature>
<proteinExistence type="inferred from homology"/>
<keyword evidence="3 12" id="KW-0121">Carboxypeptidase</keyword>
<dbReference type="PROSITE" id="PS00560">
    <property type="entry name" value="CARBOXYPEPT_SER_HIS"/>
    <property type="match status" value="1"/>
</dbReference>
<feature type="transmembrane region" description="Helical" evidence="10">
    <location>
        <begin position="126"/>
        <end position="144"/>
    </location>
</feature>
<evidence type="ECO:0000256" key="4">
    <source>
        <dbReference type="ARBA" id="ARBA00022670"/>
    </source>
</evidence>
<dbReference type="SUPFAM" id="SSF53474">
    <property type="entry name" value="alpha/beta-Hydrolases"/>
    <property type="match status" value="1"/>
</dbReference>
<keyword evidence="8 10" id="KW-0472">Membrane</keyword>